<proteinExistence type="predicted"/>
<feature type="transmembrane region" description="Helical" evidence="1">
    <location>
        <begin position="57"/>
        <end position="77"/>
    </location>
</feature>
<keyword evidence="1" id="KW-0812">Transmembrane</keyword>
<gene>
    <name evidence="2" type="ORF">A2818_02030</name>
</gene>
<keyword evidence="1" id="KW-1133">Transmembrane helix</keyword>
<sequence>MEERIQKLEKEIELIKERNLRVEADKAWEVSYFRIILITLIIYVIELRYYIGSDSFFLNAFVPAIGFFISVQSLPFIKKWWIKNHNK</sequence>
<comment type="caution">
    <text evidence="2">The sequence shown here is derived from an EMBL/GenBank/DDBJ whole genome shotgun (WGS) entry which is preliminary data.</text>
</comment>
<reference evidence="2 3" key="1">
    <citation type="journal article" date="2016" name="Nat. Commun.">
        <title>Thousands of microbial genomes shed light on interconnected biogeochemical processes in an aquifer system.</title>
        <authorList>
            <person name="Anantharaman K."/>
            <person name="Brown C.T."/>
            <person name="Hug L.A."/>
            <person name="Sharon I."/>
            <person name="Castelle C.J."/>
            <person name="Probst A.J."/>
            <person name="Thomas B.C."/>
            <person name="Singh A."/>
            <person name="Wilkins M.J."/>
            <person name="Karaoz U."/>
            <person name="Brodie E.L."/>
            <person name="Williams K.H."/>
            <person name="Hubbard S.S."/>
            <person name="Banfield J.F."/>
        </authorList>
    </citation>
    <scope>NUCLEOTIDE SEQUENCE [LARGE SCALE GENOMIC DNA]</scope>
</reference>
<dbReference type="Proteomes" id="UP000177602">
    <property type="component" value="Unassembled WGS sequence"/>
</dbReference>
<keyword evidence="1" id="KW-0472">Membrane</keyword>
<evidence type="ECO:0000256" key="1">
    <source>
        <dbReference type="SAM" id="Phobius"/>
    </source>
</evidence>
<feature type="transmembrane region" description="Helical" evidence="1">
    <location>
        <begin position="31"/>
        <end position="51"/>
    </location>
</feature>
<accession>A0A1F6V1S1</accession>
<dbReference type="AlphaFoldDB" id="A0A1F6V1S1"/>
<dbReference type="EMBL" id="MFTN01000001">
    <property type="protein sequence ID" value="OGI63582.1"/>
    <property type="molecule type" value="Genomic_DNA"/>
</dbReference>
<dbReference type="STRING" id="1801737.A2818_02030"/>
<evidence type="ECO:0000313" key="3">
    <source>
        <dbReference type="Proteomes" id="UP000177602"/>
    </source>
</evidence>
<protein>
    <submittedName>
        <fullName evidence="2">Uncharacterized protein</fullName>
    </submittedName>
</protein>
<evidence type="ECO:0000313" key="2">
    <source>
        <dbReference type="EMBL" id="OGI63582.1"/>
    </source>
</evidence>
<organism evidence="2 3">
    <name type="scientific">Candidatus Nomurabacteria bacterium RIFCSPHIGHO2_01_FULL_40_12</name>
    <dbReference type="NCBI Taxonomy" id="1801737"/>
    <lineage>
        <taxon>Bacteria</taxon>
        <taxon>Candidatus Nomuraibacteriota</taxon>
    </lineage>
</organism>
<name>A0A1F6V1S1_9BACT</name>